<dbReference type="AlphaFoldDB" id="A0A1Z5S5I4"/>
<reference evidence="3" key="2">
    <citation type="journal article" date="2018" name="Plant J.">
        <title>The Sorghum bicolor reference genome: improved assembly, gene annotations, a transcriptome atlas, and signatures of genome organization.</title>
        <authorList>
            <person name="McCormick R.F."/>
            <person name="Truong S.K."/>
            <person name="Sreedasyam A."/>
            <person name="Jenkins J."/>
            <person name="Shu S."/>
            <person name="Sims D."/>
            <person name="Kennedy M."/>
            <person name="Amirebrahimi M."/>
            <person name="Weers B.D."/>
            <person name="McKinley B."/>
            <person name="Mattison A."/>
            <person name="Morishige D.T."/>
            <person name="Grimwood J."/>
            <person name="Schmutz J."/>
            <person name="Mullet J.E."/>
        </authorList>
    </citation>
    <scope>NUCLEOTIDE SEQUENCE [LARGE SCALE GENOMIC DNA]</scope>
    <source>
        <strain evidence="3">cv. BTx623</strain>
    </source>
</reference>
<accession>A0A1Z5S5I4</accession>
<reference evidence="2 3" key="1">
    <citation type="journal article" date="2009" name="Nature">
        <title>The Sorghum bicolor genome and the diversification of grasses.</title>
        <authorList>
            <person name="Paterson A.H."/>
            <person name="Bowers J.E."/>
            <person name="Bruggmann R."/>
            <person name="Dubchak I."/>
            <person name="Grimwood J."/>
            <person name="Gundlach H."/>
            <person name="Haberer G."/>
            <person name="Hellsten U."/>
            <person name="Mitros T."/>
            <person name="Poliakov A."/>
            <person name="Schmutz J."/>
            <person name="Spannagl M."/>
            <person name="Tang H."/>
            <person name="Wang X."/>
            <person name="Wicker T."/>
            <person name="Bharti A.K."/>
            <person name="Chapman J."/>
            <person name="Feltus F.A."/>
            <person name="Gowik U."/>
            <person name="Grigoriev I.V."/>
            <person name="Lyons E."/>
            <person name="Maher C.A."/>
            <person name="Martis M."/>
            <person name="Narechania A."/>
            <person name="Otillar R.P."/>
            <person name="Penning B.W."/>
            <person name="Salamov A.A."/>
            <person name="Wang Y."/>
            <person name="Zhang L."/>
            <person name="Carpita N.C."/>
            <person name="Freeling M."/>
            <person name="Gingle A.R."/>
            <person name="Hash C.T."/>
            <person name="Keller B."/>
            <person name="Klein P."/>
            <person name="Kresovich S."/>
            <person name="McCann M.C."/>
            <person name="Ming R."/>
            <person name="Peterson D.G."/>
            <person name="Mehboob-ur-Rahman"/>
            <person name="Ware D."/>
            <person name="Westhoff P."/>
            <person name="Mayer K.F."/>
            <person name="Messing J."/>
            <person name="Rokhsar D.S."/>
        </authorList>
    </citation>
    <scope>NUCLEOTIDE SEQUENCE [LARGE SCALE GENOMIC DNA]</scope>
    <source>
        <strain evidence="3">cv. BTx623</strain>
    </source>
</reference>
<dbReference type="InParanoid" id="A0A1Z5S5I4"/>
<gene>
    <name evidence="2" type="ORF">SORBI_3001G106550</name>
</gene>
<organism evidence="2 3">
    <name type="scientific">Sorghum bicolor</name>
    <name type="common">Sorghum</name>
    <name type="synonym">Sorghum vulgare</name>
    <dbReference type="NCBI Taxonomy" id="4558"/>
    <lineage>
        <taxon>Eukaryota</taxon>
        <taxon>Viridiplantae</taxon>
        <taxon>Streptophyta</taxon>
        <taxon>Embryophyta</taxon>
        <taxon>Tracheophyta</taxon>
        <taxon>Spermatophyta</taxon>
        <taxon>Magnoliopsida</taxon>
        <taxon>Liliopsida</taxon>
        <taxon>Poales</taxon>
        <taxon>Poaceae</taxon>
        <taxon>PACMAD clade</taxon>
        <taxon>Panicoideae</taxon>
        <taxon>Andropogonodae</taxon>
        <taxon>Andropogoneae</taxon>
        <taxon>Sorghinae</taxon>
        <taxon>Sorghum</taxon>
    </lineage>
</organism>
<evidence type="ECO:0000313" key="3">
    <source>
        <dbReference type="Proteomes" id="UP000000768"/>
    </source>
</evidence>
<feature type="region of interest" description="Disordered" evidence="1">
    <location>
        <begin position="39"/>
        <end position="71"/>
    </location>
</feature>
<proteinExistence type="predicted"/>
<dbReference type="EMBL" id="CM000760">
    <property type="protein sequence ID" value="OQU91066.1"/>
    <property type="molecule type" value="Genomic_DNA"/>
</dbReference>
<dbReference type="Proteomes" id="UP000000768">
    <property type="component" value="Chromosome 1"/>
</dbReference>
<name>A0A1Z5S5I4_SORBI</name>
<keyword evidence="3" id="KW-1185">Reference proteome</keyword>
<evidence type="ECO:0000313" key="2">
    <source>
        <dbReference type="EMBL" id="OQU91066.1"/>
    </source>
</evidence>
<evidence type="ECO:0000256" key="1">
    <source>
        <dbReference type="SAM" id="MobiDB-lite"/>
    </source>
</evidence>
<protein>
    <submittedName>
        <fullName evidence="2">Uncharacterized protein</fullName>
    </submittedName>
</protein>
<dbReference type="Gramene" id="OQU91066">
    <property type="protein sequence ID" value="OQU91066"/>
    <property type="gene ID" value="SORBI_3001G106550"/>
</dbReference>
<sequence length="83" mass="9134">MSVERRRRRQQRNHKTVPWMALGAAPAFAYGVRPASPIANSAPHGDGAAVQDGAKDRDNRTGPRAKYCQRKPPLIHLLHEGGI</sequence>